<evidence type="ECO:0000313" key="1">
    <source>
        <dbReference type="EMBL" id="MBA0707306.1"/>
    </source>
</evidence>
<protein>
    <recommendedName>
        <fullName evidence="3">DUF4283 domain-containing protein</fullName>
    </recommendedName>
</protein>
<evidence type="ECO:0000313" key="2">
    <source>
        <dbReference type="Proteomes" id="UP000593574"/>
    </source>
</evidence>
<accession>A0A7J8Z609</accession>
<dbReference type="PANTHER" id="PTHR31286:SF178">
    <property type="entry name" value="DUF4283 DOMAIN-CONTAINING PROTEIN"/>
    <property type="match status" value="1"/>
</dbReference>
<dbReference type="AlphaFoldDB" id="A0A7J8Z609"/>
<gene>
    <name evidence="1" type="ORF">Golax_019357</name>
</gene>
<organism evidence="1 2">
    <name type="scientific">Gossypium laxum</name>
    <dbReference type="NCBI Taxonomy" id="34288"/>
    <lineage>
        <taxon>Eukaryota</taxon>
        <taxon>Viridiplantae</taxon>
        <taxon>Streptophyta</taxon>
        <taxon>Embryophyta</taxon>
        <taxon>Tracheophyta</taxon>
        <taxon>Spermatophyta</taxon>
        <taxon>Magnoliopsida</taxon>
        <taxon>eudicotyledons</taxon>
        <taxon>Gunneridae</taxon>
        <taxon>Pentapetalae</taxon>
        <taxon>rosids</taxon>
        <taxon>malvids</taxon>
        <taxon>Malvales</taxon>
        <taxon>Malvaceae</taxon>
        <taxon>Malvoideae</taxon>
        <taxon>Gossypium</taxon>
    </lineage>
</organism>
<dbReference type="PANTHER" id="PTHR31286">
    <property type="entry name" value="GLYCINE-RICH CELL WALL STRUCTURAL PROTEIN 1.8-LIKE"/>
    <property type="match status" value="1"/>
</dbReference>
<keyword evidence="2" id="KW-1185">Reference proteome</keyword>
<evidence type="ECO:0008006" key="3">
    <source>
        <dbReference type="Google" id="ProtNLM"/>
    </source>
</evidence>
<dbReference type="InterPro" id="IPR040256">
    <property type="entry name" value="At4g02000-like"/>
</dbReference>
<comment type="caution">
    <text evidence="1">The sequence shown here is derived from an EMBL/GenBank/DDBJ whole genome shotgun (WGS) entry which is preliminary data.</text>
</comment>
<name>A0A7J8Z609_9ROSI</name>
<dbReference type="Proteomes" id="UP000593574">
    <property type="component" value="Unassembled WGS sequence"/>
</dbReference>
<proteinExistence type="predicted"/>
<dbReference type="EMBL" id="JABEZV010000003">
    <property type="protein sequence ID" value="MBA0707306.1"/>
    <property type="molecule type" value="Genomic_DNA"/>
</dbReference>
<sequence length="394" mass="45224">MDDSRFVELNATNKEKIMIDIINRYGKKSVRGVEIQGNEVVVERNKGLDKNKCEVKVMVERNKTCHKVVTVEDSAVNFEGLVEGVLDMWWGVRLGETRANMEKMLKVSRKGESSCGNSFGFQFSCGTIVFVSLVLFPLHSSCFYFVTHSVRLERDSPTLRGAFIDAIMVEDINELLMKLSFSEEKTTRVMSIKVGSNSLQGFDAWAIGKMMPKEKVNREAIYQAFKSLWFTKEEVRISNIPMEYIDRLITLEVGNAIGEVIAIDWCDRNGGWVEYMRLSIIIDVLKLLHRVVQFVNSERAEFVCAIRYKCLPRFCYIYGLISHSIQRRDKKKESSKSNKMGFQYKNWLRAPTGMPNQNRGPWRNGIEVIIDNKINESESNGKMQGTIEVNELTE</sequence>
<reference evidence="1 2" key="1">
    <citation type="journal article" date="2019" name="Genome Biol. Evol.">
        <title>Insights into the evolution of the New World diploid cottons (Gossypium, subgenus Houzingenia) based on genome sequencing.</title>
        <authorList>
            <person name="Grover C.E."/>
            <person name="Arick M.A. 2nd"/>
            <person name="Thrash A."/>
            <person name="Conover J.L."/>
            <person name="Sanders W.S."/>
            <person name="Peterson D.G."/>
            <person name="Frelichowski J.E."/>
            <person name="Scheffler J.A."/>
            <person name="Scheffler B.E."/>
            <person name="Wendel J.F."/>
        </authorList>
    </citation>
    <scope>NUCLEOTIDE SEQUENCE [LARGE SCALE GENOMIC DNA]</scope>
    <source>
        <strain evidence="1">4</strain>
        <tissue evidence="1">Leaf</tissue>
    </source>
</reference>